<dbReference type="Pfam" id="PF03109">
    <property type="entry name" value="ABC1"/>
    <property type="match status" value="1"/>
</dbReference>
<dbReference type="SUPFAM" id="SSF56112">
    <property type="entry name" value="Protein kinase-like (PK-like)"/>
    <property type="match status" value="1"/>
</dbReference>
<reference evidence="3 4" key="1">
    <citation type="submission" date="2024-03" db="EMBL/GenBank/DDBJ databases">
        <title>Aureococcus anophagefferens CCMP1851 and Kratosvirus quantuckense: Draft genome of a second virus-susceptible host strain in the model system.</title>
        <authorList>
            <person name="Chase E."/>
            <person name="Truchon A.R."/>
            <person name="Schepens W."/>
            <person name="Wilhelm S.W."/>
        </authorList>
    </citation>
    <scope>NUCLEOTIDE SEQUENCE [LARGE SCALE GENOMIC DNA]</scope>
    <source>
        <strain evidence="3 4">CCMP1851</strain>
    </source>
</reference>
<dbReference type="CDD" id="cd05121">
    <property type="entry name" value="ABC1_ADCK3-like"/>
    <property type="match status" value="1"/>
</dbReference>
<gene>
    <name evidence="3" type="ORF">SO694_00058153</name>
</gene>
<dbReference type="EMBL" id="JBBJCI010000201">
    <property type="protein sequence ID" value="KAK7241486.1"/>
    <property type="molecule type" value="Genomic_DNA"/>
</dbReference>
<evidence type="ECO:0000313" key="4">
    <source>
        <dbReference type="Proteomes" id="UP001363151"/>
    </source>
</evidence>
<evidence type="ECO:0000259" key="2">
    <source>
        <dbReference type="Pfam" id="PF03109"/>
    </source>
</evidence>
<dbReference type="Proteomes" id="UP001363151">
    <property type="component" value="Unassembled WGS sequence"/>
</dbReference>
<comment type="similarity">
    <text evidence="1">Belongs to the protein kinase superfamily. ADCK protein kinase family.</text>
</comment>
<evidence type="ECO:0000256" key="1">
    <source>
        <dbReference type="ARBA" id="ARBA00009670"/>
    </source>
</evidence>
<proteinExistence type="inferred from homology"/>
<organism evidence="3 4">
    <name type="scientific">Aureococcus anophagefferens</name>
    <name type="common">Harmful bloom alga</name>
    <dbReference type="NCBI Taxonomy" id="44056"/>
    <lineage>
        <taxon>Eukaryota</taxon>
        <taxon>Sar</taxon>
        <taxon>Stramenopiles</taxon>
        <taxon>Ochrophyta</taxon>
        <taxon>Pelagophyceae</taxon>
        <taxon>Pelagomonadales</taxon>
        <taxon>Pelagomonadaceae</taxon>
        <taxon>Aureococcus</taxon>
    </lineage>
</organism>
<dbReference type="InterPro" id="IPR011009">
    <property type="entry name" value="Kinase-like_dom_sf"/>
</dbReference>
<name>A0ABR1FZH6_AURAN</name>
<dbReference type="PANTHER" id="PTHR10566">
    <property type="entry name" value="CHAPERONE-ACTIVITY OF BC1 COMPLEX CABC1 -RELATED"/>
    <property type="match status" value="1"/>
</dbReference>
<accession>A0ABR1FZH6</accession>
<sequence>MFCRCAAAARHAAAPLRRASSAAAAPPSQARVAARMARIIVELGTIQLRKMRNVDVAIRCVKMREAFIRLGPAFVKIGQALSTRRDVLPPELCEELALLQDAMPDSLTGAEAMRVLEGELGAPVAALFHDLDDACEPVASASLGQVYRARLRACGSLVAVKVQRENVTDLLALDAVAVVKVMELLKMVWRSPTDFGGIADEIVGRIVDELDYEREARDAAAFKLRYGGDVHVPEVFQNYSTARVLTMSWVDGTKLDAWGREPSHGTAARRALVRSGVQCTVKQFFEDGFFHADPHPGNLLVDGDGGLAYLDFGKMGTMTDADRLGLMSLVVHFVNRDAPGLARDFVALGFVNDAPDAEPRLVDALNRTLASGPADRVEMFGSMRERHSFAGVLAFLREALPGGDDDLAFALPPRFATVVRALVSLEGAVLAVDPQFEVVSAAYPHVARGLLGDRSPASRTALLELILDARGKVRWARLNALAESAFAGSEPSEPLSEDDAAAALRRAVDALGGRDAVVAILSDASDFLTSDAGASTRAGLVDDAAEFLTRVQGDDETSAKVDRAVDLLLDAPDIWVPVLLRTATRPEARRAAAQLAGRVHGAHKWRPAAAALGAFSQALAALAPPPDR</sequence>
<feature type="domain" description="ABC1 atypical kinase-like" evidence="2">
    <location>
        <begin position="99"/>
        <end position="342"/>
    </location>
</feature>
<evidence type="ECO:0000313" key="3">
    <source>
        <dbReference type="EMBL" id="KAK7241486.1"/>
    </source>
</evidence>
<comment type="caution">
    <text evidence="3">The sequence shown here is derived from an EMBL/GenBank/DDBJ whole genome shotgun (WGS) entry which is preliminary data.</text>
</comment>
<protein>
    <recommendedName>
        <fullName evidence="2">ABC1 atypical kinase-like domain-containing protein</fullName>
    </recommendedName>
</protein>
<dbReference type="InterPro" id="IPR050154">
    <property type="entry name" value="UbiB_kinase"/>
</dbReference>
<keyword evidence="4" id="KW-1185">Reference proteome</keyword>
<dbReference type="InterPro" id="IPR004147">
    <property type="entry name" value="ABC1_dom"/>
</dbReference>
<dbReference type="PANTHER" id="PTHR10566:SF124">
    <property type="entry name" value="PROTEIN KINASE SUPERFAMILY PROTEIN"/>
    <property type="match status" value="1"/>
</dbReference>